<dbReference type="PANTHER" id="PTHR30404:SF0">
    <property type="entry name" value="N-ACETYLMURAMOYL-L-ALANINE AMIDASE AMIC"/>
    <property type="match status" value="1"/>
</dbReference>
<evidence type="ECO:0000313" key="4">
    <source>
        <dbReference type="Proteomes" id="UP000238836"/>
    </source>
</evidence>
<sequence length="239" mass="27065">MSNYLICIDDGHEAQTLGKRTPPIPQLKGRVVRENEFNREVARYLFVELRRCGFRCILAAPGDEDVPLSTRTNLANRHNADLFISCHYNAGGGKGVETFHWSGSRTGKRAAELIHKQVLQSGINRRDRGVKTANFLVLRETKMPAVLIEFGFMDDPKLVEAAQMVDPQVQKRFAIATAKGICEYFSVKYVPEEPDKPKPMYRVTVDGKEVFDTAYVEKIVGVVKQAIIEQKREIEIKKI</sequence>
<dbReference type="SMART" id="SM00646">
    <property type="entry name" value="Ami_3"/>
    <property type="match status" value="1"/>
</dbReference>
<gene>
    <name evidence="3" type="ORF">CLV36_11439</name>
</gene>
<dbReference type="CDD" id="cd02696">
    <property type="entry name" value="MurNAc-LAA"/>
    <property type="match status" value="1"/>
</dbReference>
<feature type="domain" description="MurNAc-LAA" evidence="2">
    <location>
        <begin position="72"/>
        <end position="182"/>
    </location>
</feature>
<evidence type="ECO:0000259" key="2">
    <source>
        <dbReference type="SMART" id="SM00646"/>
    </source>
</evidence>
<dbReference type="SUPFAM" id="SSF53187">
    <property type="entry name" value="Zn-dependent exopeptidases"/>
    <property type="match status" value="1"/>
</dbReference>
<accession>A0ABX5EKK4</accession>
<name>A0ABX5EKK4_9BACL</name>
<dbReference type="InterPro" id="IPR050695">
    <property type="entry name" value="N-acetylmuramoyl_amidase_3"/>
</dbReference>
<dbReference type="RefSeq" id="WP_106343133.1">
    <property type="nucleotide sequence ID" value="NZ_PVTZ01000014.1"/>
</dbReference>
<dbReference type="Gene3D" id="3.40.630.40">
    <property type="entry name" value="Zn-dependent exopeptidases"/>
    <property type="match status" value="1"/>
</dbReference>
<dbReference type="Pfam" id="PF01520">
    <property type="entry name" value="Amidase_3"/>
    <property type="match status" value="1"/>
</dbReference>
<comment type="caution">
    <text evidence="3">The sequence shown here is derived from an EMBL/GenBank/DDBJ whole genome shotgun (WGS) entry which is preliminary data.</text>
</comment>
<evidence type="ECO:0000313" key="3">
    <source>
        <dbReference type="EMBL" id="PRZ12375.1"/>
    </source>
</evidence>
<dbReference type="Proteomes" id="UP000238836">
    <property type="component" value="Unassembled WGS sequence"/>
</dbReference>
<dbReference type="EMBL" id="PVTZ01000014">
    <property type="protein sequence ID" value="PRZ12375.1"/>
    <property type="molecule type" value="Genomic_DNA"/>
</dbReference>
<keyword evidence="4" id="KW-1185">Reference proteome</keyword>
<protein>
    <submittedName>
        <fullName evidence="3">N-acetylmuramoyl-L-alanine amidase</fullName>
    </submittedName>
</protein>
<keyword evidence="1" id="KW-0378">Hydrolase</keyword>
<dbReference type="InterPro" id="IPR002508">
    <property type="entry name" value="MurNAc-LAA_cat"/>
</dbReference>
<proteinExistence type="predicted"/>
<evidence type="ECO:0000256" key="1">
    <source>
        <dbReference type="ARBA" id="ARBA00022801"/>
    </source>
</evidence>
<dbReference type="PANTHER" id="PTHR30404">
    <property type="entry name" value="N-ACETYLMURAMOYL-L-ALANINE AMIDASE"/>
    <property type="match status" value="1"/>
</dbReference>
<reference evidence="3 4" key="1">
    <citation type="submission" date="2018-03" db="EMBL/GenBank/DDBJ databases">
        <title>Genomic Encyclopedia of Archaeal and Bacterial Type Strains, Phase II (KMG-II): from individual species to whole genera.</title>
        <authorList>
            <person name="Goeker M."/>
        </authorList>
    </citation>
    <scope>NUCLEOTIDE SEQUENCE [LARGE SCALE GENOMIC DNA]</scope>
    <source>
        <strain evidence="3 4">RHA1</strain>
    </source>
</reference>
<organism evidence="3 4">
    <name type="scientific">Laceyella sediminis</name>
    <dbReference type="NCBI Taxonomy" id="573074"/>
    <lineage>
        <taxon>Bacteria</taxon>
        <taxon>Bacillati</taxon>
        <taxon>Bacillota</taxon>
        <taxon>Bacilli</taxon>
        <taxon>Bacillales</taxon>
        <taxon>Thermoactinomycetaceae</taxon>
        <taxon>Laceyella</taxon>
    </lineage>
</organism>